<feature type="binding site" evidence="11">
    <location>
        <position position="125"/>
    </location>
    <ligand>
        <name>K(+)</name>
        <dbReference type="ChEBI" id="CHEBI:29103"/>
    </ligand>
</feature>
<feature type="binding site" evidence="11">
    <location>
        <position position="328"/>
    </location>
    <ligand>
        <name>K(+)</name>
        <dbReference type="ChEBI" id="CHEBI:29103"/>
    </ligand>
</feature>
<keyword evidence="11" id="KW-0479">Metal-binding</keyword>
<feature type="transmembrane region" description="Helical" evidence="12">
    <location>
        <begin position="199"/>
        <end position="220"/>
    </location>
</feature>
<feature type="transmembrane region" description="Helical" evidence="12">
    <location>
        <begin position="468"/>
        <end position="490"/>
    </location>
</feature>
<dbReference type="InterPro" id="IPR003445">
    <property type="entry name" value="Cat_transpt"/>
</dbReference>
<protein>
    <recommendedName>
        <fullName evidence="10">Trk system potassium uptake protein</fullName>
    </recommendedName>
</protein>
<feature type="transmembrane region" description="Helical" evidence="12">
    <location>
        <begin position="50"/>
        <end position="69"/>
    </location>
</feature>
<comment type="function">
    <text evidence="10">Low-affinity potassium transport system. Interacts with Trk system potassium uptake protein TrkA.</text>
</comment>
<feature type="transmembrane region" description="Helical" evidence="12">
    <location>
        <begin position="406"/>
        <end position="426"/>
    </location>
</feature>
<comment type="similarity">
    <text evidence="10">Belongs to the TrkH potassium transport family.</text>
</comment>
<dbReference type="GO" id="GO:0005886">
    <property type="term" value="C:plasma membrane"/>
    <property type="evidence" value="ECO:0007669"/>
    <property type="project" value="UniProtKB-SubCell"/>
</dbReference>
<evidence type="ECO:0000256" key="4">
    <source>
        <dbReference type="ARBA" id="ARBA00022538"/>
    </source>
</evidence>
<comment type="subcellular location">
    <subcellularLocation>
        <location evidence="10">Cell inner membrane</location>
        <topology evidence="10">Multi-pass membrane protein</topology>
    </subcellularLocation>
    <subcellularLocation>
        <location evidence="1">Cell membrane</location>
        <topology evidence="1">Multi-pass membrane protein</topology>
    </subcellularLocation>
</comment>
<evidence type="ECO:0000256" key="11">
    <source>
        <dbReference type="PIRSR" id="PIRSR006247-1"/>
    </source>
</evidence>
<dbReference type="InterPro" id="IPR004772">
    <property type="entry name" value="TrkH"/>
</dbReference>
<feature type="transmembrane region" description="Helical" evidence="12">
    <location>
        <begin position="89"/>
        <end position="108"/>
    </location>
</feature>
<dbReference type="STRING" id="1508389.SAMN05444003_1101"/>
<gene>
    <name evidence="13" type="ORF">SAMN05444003_1101</name>
</gene>
<dbReference type="AlphaFoldDB" id="A0A1M5MZY5"/>
<feature type="binding site" evidence="11">
    <location>
        <position position="233"/>
    </location>
    <ligand>
        <name>K(+)</name>
        <dbReference type="ChEBI" id="CHEBI:29103"/>
    </ligand>
</feature>
<feature type="transmembrane region" description="Helical" evidence="12">
    <location>
        <begin position="240"/>
        <end position="265"/>
    </location>
</feature>
<keyword evidence="3 10" id="KW-1003">Cell membrane</keyword>
<sequence length="495" mass="52750">MLDSLNWQSHPYHMIDFRPVGYVVGLLVAALGVTMFAPMAADIFADNGHWIAFFQSAVVTILCGSLIALSCSNGVTGGLSLRQTFLLTAMVWLTLPVFGALPFVFGITDASATDAFFEAMSGLTTTGATAFFGLSELPEGLRLWRGMLQWLGGVGIIVVAMVFLPELRVGGMQIFRSEGFDTSGKILPRAGQIATSISYIYVGLTIACALAYAISGLSPFDAAVHAMTTVSTGGMGNYDTSFALFGPGTQYVAVLFMILAALPFVRFVQLVSGTAEPLFQDTQIRVFLLTVTVVVLLVASWLWGQDGSLTETAFRHSLFNVVSITTGTGYASADYMTWGTFPIMIIFFVGLIGGCAGSTSCSIKVFRYQLLFASIKSQIRQIHSPSGIFKPQYDGRAVSEDVLSSVMAFFIAFILSIGIFSVALGMTGLDFVTSVSGASAALANIGPGLGQEIGPAGNYAGLNDTAKWILAIGMYVGRLEILVVLTILSLKFWRA</sequence>
<dbReference type="EMBL" id="FQXB01000001">
    <property type="protein sequence ID" value="SHG82489.1"/>
    <property type="molecule type" value="Genomic_DNA"/>
</dbReference>
<evidence type="ECO:0000256" key="10">
    <source>
        <dbReference type="PIRNR" id="PIRNR006247"/>
    </source>
</evidence>
<keyword evidence="14" id="KW-1185">Reference proteome</keyword>
<dbReference type="PIRSF" id="PIRSF006247">
    <property type="entry name" value="TrkH"/>
    <property type="match status" value="1"/>
</dbReference>
<name>A0A1M5MZY5_9RHOB</name>
<evidence type="ECO:0000256" key="3">
    <source>
        <dbReference type="ARBA" id="ARBA00022475"/>
    </source>
</evidence>
<organism evidence="13 14">
    <name type="scientific">Cognatiyoonia sediminum</name>
    <dbReference type="NCBI Taxonomy" id="1508389"/>
    <lineage>
        <taxon>Bacteria</taxon>
        <taxon>Pseudomonadati</taxon>
        <taxon>Pseudomonadota</taxon>
        <taxon>Alphaproteobacteria</taxon>
        <taxon>Rhodobacterales</taxon>
        <taxon>Paracoccaceae</taxon>
        <taxon>Cognatiyoonia</taxon>
    </lineage>
</organism>
<keyword evidence="5 12" id="KW-0812">Transmembrane</keyword>
<evidence type="ECO:0000256" key="9">
    <source>
        <dbReference type="ARBA" id="ARBA00023136"/>
    </source>
</evidence>
<feature type="binding site" evidence="11">
    <location>
        <position position="126"/>
    </location>
    <ligand>
        <name>K(+)</name>
        <dbReference type="ChEBI" id="CHEBI:29103"/>
    </ligand>
</feature>
<keyword evidence="6 10" id="KW-0630">Potassium</keyword>
<evidence type="ECO:0000256" key="12">
    <source>
        <dbReference type="SAM" id="Phobius"/>
    </source>
</evidence>
<evidence type="ECO:0000313" key="14">
    <source>
        <dbReference type="Proteomes" id="UP000184074"/>
    </source>
</evidence>
<dbReference type="PANTHER" id="PTHR32024">
    <property type="entry name" value="TRK SYSTEM POTASSIUM UPTAKE PROTEIN TRKG-RELATED"/>
    <property type="match status" value="1"/>
</dbReference>
<feature type="transmembrane region" description="Helical" evidence="12">
    <location>
        <begin position="286"/>
        <end position="304"/>
    </location>
</feature>
<evidence type="ECO:0000256" key="5">
    <source>
        <dbReference type="ARBA" id="ARBA00022692"/>
    </source>
</evidence>
<keyword evidence="9 10" id="KW-0472">Membrane</keyword>
<accession>A0A1M5MZY5</accession>
<evidence type="ECO:0000313" key="13">
    <source>
        <dbReference type="EMBL" id="SHG82489.1"/>
    </source>
</evidence>
<feature type="transmembrane region" description="Helical" evidence="12">
    <location>
        <begin position="147"/>
        <end position="167"/>
    </location>
</feature>
<evidence type="ECO:0000256" key="2">
    <source>
        <dbReference type="ARBA" id="ARBA00022448"/>
    </source>
</evidence>
<feature type="binding site" evidence="11">
    <location>
        <position position="444"/>
    </location>
    <ligand>
        <name>K(+)</name>
        <dbReference type="ChEBI" id="CHEBI:29103"/>
    </ligand>
</feature>
<dbReference type="GO" id="GO:0015379">
    <property type="term" value="F:potassium:chloride symporter activity"/>
    <property type="evidence" value="ECO:0007669"/>
    <property type="project" value="InterPro"/>
</dbReference>
<reference evidence="13 14" key="1">
    <citation type="submission" date="2016-11" db="EMBL/GenBank/DDBJ databases">
        <authorList>
            <person name="Jaros S."/>
            <person name="Januszkiewicz K."/>
            <person name="Wedrychowicz H."/>
        </authorList>
    </citation>
    <scope>NUCLEOTIDE SEQUENCE [LARGE SCALE GENOMIC DNA]</scope>
    <source>
        <strain evidence="13 14">DSM 28715</strain>
    </source>
</reference>
<evidence type="ECO:0000256" key="1">
    <source>
        <dbReference type="ARBA" id="ARBA00004651"/>
    </source>
</evidence>
<dbReference type="Pfam" id="PF02386">
    <property type="entry name" value="TrkH"/>
    <property type="match status" value="1"/>
</dbReference>
<feature type="transmembrane region" description="Helical" evidence="12">
    <location>
        <begin position="20"/>
        <end position="38"/>
    </location>
</feature>
<evidence type="ECO:0000256" key="7">
    <source>
        <dbReference type="ARBA" id="ARBA00022989"/>
    </source>
</evidence>
<feature type="transmembrane region" description="Helical" evidence="12">
    <location>
        <begin position="343"/>
        <end position="366"/>
    </location>
</feature>
<dbReference type="GO" id="GO:0046872">
    <property type="term" value="F:metal ion binding"/>
    <property type="evidence" value="ECO:0007669"/>
    <property type="project" value="UniProtKB-KW"/>
</dbReference>
<keyword evidence="2 10" id="KW-0813">Transport</keyword>
<evidence type="ECO:0000256" key="6">
    <source>
        <dbReference type="ARBA" id="ARBA00022958"/>
    </source>
</evidence>
<dbReference type="PANTHER" id="PTHR32024:SF3">
    <property type="entry name" value="TRK SYSTEM POTASSIUM UPTAKE PROTEIN"/>
    <property type="match status" value="1"/>
</dbReference>
<keyword evidence="7 12" id="KW-1133">Transmembrane helix</keyword>
<proteinExistence type="inferred from homology"/>
<keyword evidence="8 10" id="KW-0406">Ion transport</keyword>
<evidence type="ECO:0000256" key="8">
    <source>
        <dbReference type="ARBA" id="ARBA00023065"/>
    </source>
</evidence>
<dbReference type="Proteomes" id="UP000184074">
    <property type="component" value="Unassembled WGS sequence"/>
</dbReference>
<keyword evidence="10" id="KW-0997">Cell inner membrane</keyword>
<keyword evidence="4 10" id="KW-0633">Potassium transport</keyword>